<reference evidence="2" key="1">
    <citation type="submission" date="2018-01" db="EMBL/GenBank/DDBJ databases">
        <title>An insight into the sialome of Amazonian anophelines.</title>
        <authorList>
            <person name="Ribeiro J.M."/>
            <person name="Scarpassa V."/>
            <person name="Calvo E."/>
        </authorList>
    </citation>
    <scope>NUCLEOTIDE SEQUENCE</scope>
    <source>
        <tissue evidence="2">Salivary glands</tissue>
    </source>
</reference>
<protein>
    <submittedName>
        <fullName evidence="2">Putative secreted peptide</fullName>
    </submittedName>
</protein>
<sequence>MLIIATGMRVCLLFYANSVVAFPLVPSLGLRHTVQMMGTPGHPDAFPDAYNWNAKRTPITPIATAIHILLSFSRY</sequence>
<organism evidence="2">
    <name type="scientific">Anopheles braziliensis</name>
    <dbReference type="NCBI Taxonomy" id="58242"/>
    <lineage>
        <taxon>Eukaryota</taxon>
        <taxon>Metazoa</taxon>
        <taxon>Ecdysozoa</taxon>
        <taxon>Arthropoda</taxon>
        <taxon>Hexapoda</taxon>
        <taxon>Insecta</taxon>
        <taxon>Pterygota</taxon>
        <taxon>Neoptera</taxon>
        <taxon>Endopterygota</taxon>
        <taxon>Diptera</taxon>
        <taxon>Nematocera</taxon>
        <taxon>Culicoidea</taxon>
        <taxon>Culicidae</taxon>
        <taxon>Anophelinae</taxon>
        <taxon>Anopheles</taxon>
    </lineage>
</organism>
<proteinExistence type="predicted"/>
<feature type="signal peptide" evidence="1">
    <location>
        <begin position="1"/>
        <end position="21"/>
    </location>
</feature>
<feature type="chain" id="PRO_5014928094" evidence="1">
    <location>
        <begin position="22"/>
        <end position="75"/>
    </location>
</feature>
<dbReference type="AlphaFoldDB" id="A0A2M3ZUN9"/>
<evidence type="ECO:0000313" key="2">
    <source>
        <dbReference type="EMBL" id="MBW32287.1"/>
    </source>
</evidence>
<name>A0A2M3ZUN9_9DIPT</name>
<keyword evidence="1" id="KW-0732">Signal</keyword>
<dbReference type="EMBL" id="GGFM01011536">
    <property type="protein sequence ID" value="MBW32287.1"/>
    <property type="molecule type" value="Transcribed_RNA"/>
</dbReference>
<accession>A0A2M3ZUN9</accession>
<evidence type="ECO:0000256" key="1">
    <source>
        <dbReference type="SAM" id="SignalP"/>
    </source>
</evidence>